<sequence length="430" mass="46332">MYSFALPSLLLALGASAANPPAQLFSPIIQQKVGLTAQTYAASSPQYPEYTNAAGKWLDFGVNTWTTGFFPTTLYALNTRARLCGTSDGPSWLALGRKWIAGIIPIETVNSLQHDVGFVSYPFVEEYLLDRTNATARTAIQNFATDLANRYNPIVGCTRSWDTSSGNDPGGSPTDFLVITDNMMNLEVLYYSNEISPNKTLTDIAVSHADRTLTDAIRSDGSSYHLIIYNSQTGAVVQKTTGQGYSANSTWSRGQAWGIYGFANMYNRTGNTSYLDASRRMATYFLEHVPASGIVPWDFQAPNPTADSSATTITATGLLALSQLDTGNATFWQNAAIGLLNDVVQFWQPGSTWQSLLSNGTVNNHQSNRNNNTGIVYGDYYFIQAGNMLLDMNLTTCSGGAGLNPSVSSSAASGASTSAASTHTKTWSRS</sequence>
<evidence type="ECO:0000256" key="4">
    <source>
        <dbReference type="SAM" id="SignalP"/>
    </source>
</evidence>
<evidence type="ECO:0000313" key="5">
    <source>
        <dbReference type="EMBL" id="KZP23572.1"/>
    </source>
</evidence>
<name>A0A166M2L9_9AGAM</name>
<evidence type="ECO:0000256" key="1">
    <source>
        <dbReference type="ARBA" id="ARBA00022801"/>
    </source>
</evidence>
<dbReference type="EMBL" id="KV417531">
    <property type="protein sequence ID" value="KZP23572.1"/>
    <property type="molecule type" value="Genomic_DNA"/>
</dbReference>
<dbReference type="InterPro" id="IPR052369">
    <property type="entry name" value="UG_Glycosaminoglycan_Hydrolase"/>
</dbReference>
<feature type="chain" id="PRO_5007877131" evidence="4">
    <location>
        <begin position="18"/>
        <end position="430"/>
    </location>
</feature>
<proteinExistence type="inferred from homology"/>
<dbReference type="PANTHER" id="PTHR36845:SF1">
    <property type="entry name" value="HYDROLASE, PUTATIVE (AFU_ORTHOLOGUE AFUA_7G05090)-RELATED"/>
    <property type="match status" value="1"/>
</dbReference>
<evidence type="ECO:0000256" key="3">
    <source>
        <dbReference type="SAM" id="MobiDB-lite"/>
    </source>
</evidence>
<evidence type="ECO:0000256" key="2">
    <source>
        <dbReference type="ARBA" id="ARBA00038358"/>
    </source>
</evidence>
<dbReference type="InterPro" id="IPR008928">
    <property type="entry name" value="6-hairpin_glycosidase_sf"/>
</dbReference>
<reference evidence="5 6" key="1">
    <citation type="journal article" date="2016" name="Mol. Biol. Evol.">
        <title>Comparative Genomics of Early-Diverging Mushroom-Forming Fungi Provides Insights into the Origins of Lignocellulose Decay Capabilities.</title>
        <authorList>
            <person name="Nagy L.G."/>
            <person name="Riley R."/>
            <person name="Tritt A."/>
            <person name="Adam C."/>
            <person name="Daum C."/>
            <person name="Floudas D."/>
            <person name="Sun H."/>
            <person name="Yadav J.S."/>
            <person name="Pangilinan J."/>
            <person name="Larsson K.H."/>
            <person name="Matsuura K."/>
            <person name="Barry K."/>
            <person name="Labutti K."/>
            <person name="Kuo R."/>
            <person name="Ohm R.A."/>
            <person name="Bhattacharya S.S."/>
            <person name="Shirouzu T."/>
            <person name="Yoshinaga Y."/>
            <person name="Martin F.M."/>
            <person name="Grigoriev I.V."/>
            <person name="Hibbett D.S."/>
        </authorList>
    </citation>
    <scope>NUCLEOTIDE SEQUENCE [LARGE SCALE GENOMIC DNA]</scope>
    <source>
        <strain evidence="5 6">CBS 109695</strain>
    </source>
</reference>
<dbReference type="GO" id="GO:0052757">
    <property type="term" value="F:chondroitin hydrolase activity"/>
    <property type="evidence" value="ECO:0007669"/>
    <property type="project" value="TreeGrafter"/>
</dbReference>
<comment type="similarity">
    <text evidence="2">Belongs to the glycosyl hydrolase 88 family.</text>
</comment>
<dbReference type="InterPro" id="IPR012341">
    <property type="entry name" value="6hp_glycosidase-like_sf"/>
</dbReference>
<dbReference type="OrthoDB" id="2317065at2759"/>
<protein>
    <submittedName>
        <fullName evidence="5">Glycoside hydrolase family 88 protein</fullName>
    </submittedName>
</protein>
<feature type="region of interest" description="Disordered" evidence="3">
    <location>
        <begin position="409"/>
        <end position="430"/>
    </location>
</feature>
<dbReference type="Proteomes" id="UP000076532">
    <property type="component" value="Unassembled WGS sequence"/>
</dbReference>
<keyword evidence="4" id="KW-0732">Signal</keyword>
<feature type="signal peptide" evidence="4">
    <location>
        <begin position="1"/>
        <end position="17"/>
    </location>
</feature>
<dbReference type="GO" id="GO:0000272">
    <property type="term" value="P:polysaccharide catabolic process"/>
    <property type="evidence" value="ECO:0007669"/>
    <property type="project" value="TreeGrafter"/>
</dbReference>
<accession>A0A166M2L9</accession>
<dbReference type="Gene3D" id="1.50.10.10">
    <property type="match status" value="1"/>
</dbReference>
<dbReference type="AlphaFoldDB" id="A0A166M2L9"/>
<evidence type="ECO:0000313" key="6">
    <source>
        <dbReference type="Proteomes" id="UP000076532"/>
    </source>
</evidence>
<dbReference type="PANTHER" id="PTHR36845">
    <property type="entry name" value="HYDROLASE, PUTATIVE (AFU_ORTHOLOGUE AFUA_7G05090)-RELATED"/>
    <property type="match status" value="1"/>
</dbReference>
<dbReference type="SUPFAM" id="SSF48208">
    <property type="entry name" value="Six-hairpin glycosidases"/>
    <property type="match status" value="1"/>
</dbReference>
<dbReference type="STRING" id="436010.A0A166M2L9"/>
<keyword evidence="6" id="KW-1185">Reference proteome</keyword>
<keyword evidence="1 5" id="KW-0378">Hydrolase</keyword>
<organism evidence="5 6">
    <name type="scientific">Athelia psychrophila</name>
    <dbReference type="NCBI Taxonomy" id="1759441"/>
    <lineage>
        <taxon>Eukaryota</taxon>
        <taxon>Fungi</taxon>
        <taxon>Dikarya</taxon>
        <taxon>Basidiomycota</taxon>
        <taxon>Agaricomycotina</taxon>
        <taxon>Agaricomycetes</taxon>
        <taxon>Agaricomycetidae</taxon>
        <taxon>Atheliales</taxon>
        <taxon>Atheliaceae</taxon>
        <taxon>Athelia</taxon>
    </lineage>
</organism>
<gene>
    <name evidence="5" type="ORF">FIBSPDRAFT_858108</name>
</gene>